<feature type="region of interest" description="Disordered" evidence="11">
    <location>
        <begin position="166"/>
        <end position="214"/>
    </location>
</feature>
<organism evidence="13 14">
    <name type="scientific">Regulus satrapa</name>
    <name type="common">Golden-crowned kinglet</name>
    <dbReference type="NCBI Taxonomy" id="13245"/>
    <lineage>
        <taxon>Eukaryota</taxon>
        <taxon>Metazoa</taxon>
        <taxon>Chordata</taxon>
        <taxon>Craniata</taxon>
        <taxon>Vertebrata</taxon>
        <taxon>Euteleostomi</taxon>
        <taxon>Archelosauria</taxon>
        <taxon>Archosauria</taxon>
        <taxon>Dinosauria</taxon>
        <taxon>Saurischia</taxon>
        <taxon>Theropoda</taxon>
        <taxon>Coelurosauria</taxon>
        <taxon>Aves</taxon>
        <taxon>Neognathae</taxon>
        <taxon>Neoaves</taxon>
        <taxon>Telluraves</taxon>
        <taxon>Australaves</taxon>
        <taxon>Passeriformes</taxon>
        <taxon>Regulidae</taxon>
        <taxon>Regulus</taxon>
    </lineage>
</organism>
<keyword evidence="5" id="KW-0833">Ubl conjugation pathway</keyword>
<dbReference type="Proteomes" id="UP000529728">
    <property type="component" value="Unassembled WGS sequence"/>
</dbReference>
<protein>
    <recommendedName>
        <fullName evidence="9">F-box only protein 43</fullName>
    </recommendedName>
</protein>
<reference evidence="13 14" key="1">
    <citation type="submission" date="2019-09" db="EMBL/GenBank/DDBJ databases">
        <title>Bird 10,000 Genomes (B10K) Project - Family phase.</title>
        <authorList>
            <person name="Zhang G."/>
        </authorList>
    </citation>
    <scope>NUCLEOTIDE SEQUENCE [LARGE SCALE GENOMIC DNA]</scope>
    <source>
        <strain evidence="13">B10K-DU-001-18</strain>
        <tissue evidence="13">Muscle</tissue>
    </source>
</reference>
<feature type="non-terminal residue" evidence="13">
    <location>
        <position position="671"/>
    </location>
</feature>
<evidence type="ECO:0000259" key="12">
    <source>
        <dbReference type="PROSITE" id="PS51872"/>
    </source>
</evidence>
<proteinExistence type="predicted"/>
<evidence type="ECO:0000313" key="13">
    <source>
        <dbReference type="EMBL" id="NWR47766.1"/>
    </source>
</evidence>
<accession>A0A7K4XME9</accession>
<dbReference type="GO" id="GO:0008270">
    <property type="term" value="F:zinc ion binding"/>
    <property type="evidence" value="ECO:0007669"/>
    <property type="project" value="UniProtKB-KW"/>
</dbReference>
<keyword evidence="14" id="KW-1185">Reference proteome</keyword>
<evidence type="ECO:0000256" key="6">
    <source>
        <dbReference type="ARBA" id="ARBA00022833"/>
    </source>
</evidence>
<feature type="domain" description="ZBR-type" evidence="12">
    <location>
        <begin position="599"/>
        <end position="647"/>
    </location>
</feature>
<dbReference type="GO" id="GO:0045835">
    <property type="term" value="P:negative regulation of meiotic nuclear division"/>
    <property type="evidence" value="ECO:0007669"/>
    <property type="project" value="InterPro"/>
</dbReference>
<dbReference type="AlphaFoldDB" id="A0A7K4XME9"/>
<dbReference type="PANTHER" id="PTHR15493:SF1">
    <property type="entry name" value="F-BOX ONLY PROTEIN 43"/>
    <property type="match status" value="1"/>
</dbReference>
<gene>
    <name evidence="13" type="primary">Fbxo43</name>
    <name evidence="13" type="ORF">REGSAT_R08202</name>
</gene>
<dbReference type="FunFam" id="2.20.25.20:FF:000006">
    <property type="entry name" value="F-box only protein 5"/>
    <property type="match status" value="1"/>
</dbReference>
<feature type="non-terminal residue" evidence="13">
    <location>
        <position position="1"/>
    </location>
</feature>
<keyword evidence="4 10" id="KW-0863">Zinc-finger</keyword>
<feature type="compositionally biased region" description="Polar residues" evidence="11">
    <location>
        <begin position="199"/>
        <end position="210"/>
    </location>
</feature>
<dbReference type="PROSITE" id="PS51872">
    <property type="entry name" value="ZF_ZBR"/>
    <property type="match status" value="1"/>
</dbReference>
<dbReference type="GO" id="GO:0007088">
    <property type="term" value="P:regulation of mitotic nuclear division"/>
    <property type="evidence" value="ECO:0007669"/>
    <property type="project" value="InterPro"/>
</dbReference>
<dbReference type="UniPathway" id="UPA00143"/>
<evidence type="ECO:0000256" key="10">
    <source>
        <dbReference type="PROSITE-ProRule" id="PRU01220"/>
    </source>
</evidence>
<feature type="region of interest" description="Disordered" evidence="11">
    <location>
        <begin position="43"/>
        <end position="81"/>
    </location>
</feature>
<feature type="region of interest" description="Disordered" evidence="11">
    <location>
        <begin position="649"/>
        <end position="671"/>
    </location>
</feature>
<dbReference type="GO" id="GO:0016567">
    <property type="term" value="P:protein ubiquitination"/>
    <property type="evidence" value="ECO:0007669"/>
    <property type="project" value="UniProtKB-UniPathway"/>
</dbReference>
<evidence type="ECO:0000256" key="11">
    <source>
        <dbReference type="SAM" id="MobiDB-lite"/>
    </source>
</evidence>
<evidence type="ECO:0000256" key="7">
    <source>
        <dbReference type="ARBA" id="ARBA00022843"/>
    </source>
</evidence>
<dbReference type="EMBL" id="VWZN01012398">
    <property type="protein sequence ID" value="NWR47766.1"/>
    <property type="molecule type" value="Genomic_DNA"/>
</dbReference>
<evidence type="ECO:0000256" key="1">
    <source>
        <dbReference type="ARBA" id="ARBA00004906"/>
    </source>
</evidence>
<evidence type="ECO:0000256" key="3">
    <source>
        <dbReference type="ARBA" id="ARBA00022723"/>
    </source>
</evidence>
<dbReference type="SUPFAM" id="SSF57850">
    <property type="entry name" value="RING/U-box"/>
    <property type="match status" value="1"/>
</dbReference>
<sequence length="671" mass="75251">MSDSHPARFSILKRNRLTPSRSNLKYSNFKDTCCTSAFLDSRSNESVKDPDAEQEEASSATSASSLREHSEHVHPSAFFPRSPSLEKEFNSISLSEEREVNRSADFFETPKSSRKGSSLRRRLLLPKTVEAGTTVGCCERQPSSSGSIRKKIFSCLVSSEEKLLQTAADSPKDKGYKSLTTSTSKPEDSNPDSPKRRLSFSQQRTSTLDESQCKEPLLLESESLSPIQWKDVTASNTNKFNENVLMSVRDGVLRTPTYSALPEASEGKFLTSVTSPVENLNFGLCDINSPPVKVANYADLSTPEDSGYNSLPLDKSGDSLSDSEGSFQELVQKHKEDPKTLDSKRKTRKLERVRRLSTLPELGSQSETEDNHGSPTSMHMLTKEKNFVCEDHELVLKEQPRGHLVVSHGDLSRTPALKIVHEICLQRQRSHQKQISENIDETEVFTLDHVLPGLIGKKMGLEKIDILTELKDRNLKHVLAIVLGALTVESLCSIWKVSKSWREIIVQDRSADKRRKLYTKQLKEAAREYLLKAEDAATRLNILNRSALRPVQAQARTPVLQTPPSHTELTPRRCSSVPHSANRQEEYIKVAKTLFTDEALKPCPRCQYPAKYQLVKKRGLCSREACAFEFCILCLHAFHGSKECNSLSAKRKNKKDAPPGSAQSKRNLKRL</sequence>
<dbReference type="GO" id="GO:0051321">
    <property type="term" value="P:meiotic cell cycle"/>
    <property type="evidence" value="ECO:0007669"/>
    <property type="project" value="UniProtKB-KW"/>
</dbReference>
<dbReference type="InterPro" id="IPR047147">
    <property type="entry name" value="FBX5_43"/>
</dbReference>
<dbReference type="CDD" id="cd20365">
    <property type="entry name" value="BRcat_RBR_FBXO43"/>
    <property type="match status" value="1"/>
</dbReference>
<dbReference type="CDD" id="cd22171">
    <property type="entry name" value="F-box_FBXO43"/>
    <property type="match status" value="1"/>
</dbReference>
<dbReference type="Gene3D" id="2.20.25.20">
    <property type="match status" value="1"/>
</dbReference>
<dbReference type="Gene3D" id="1.20.1280.50">
    <property type="match status" value="1"/>
</dbReference>
<dbReference type="InterPro" id="IPR044064">
    <property type="entry name" value="ZF_ZBR"/>
</dbReference>
<comment type="pathway">
    <text evidence="1">Protein modification; protein ubiquitination.</text>
</comment>
<dbReference type="SMART" id="SM00647">
    <property type="entry name" value="IBR"/>
    <property type="match status" value="1"/>
</dbReference>
<dbReference type="OrthoDB" id="9984940at2759"/>
<dbReference type="PANTHER" id="PTHR15493">
    <property type="entry name" value="F-BOX ONLY PROTEIN 5 AND 43"/>
    <property type="match status" value="1"/>
</dbReference>
<evidence type="ECO:0000256" key="4">
    <source>
        <dbReference type="ARBA" id="ARBA00022771"/>
    </source>
</evidence>
<keyword evidence="8" id="KW-0469">Meiosis</keyword>
<keyword evidence="6" id="KW-0862">Zinc</keyword>
<evidence type="ECO:0000256" key="9">
    <source>
        <dbReference type="ARBA" id="ARBA00068913"/>
    </source>
</evidence>
<evidence type="ECO:0000256" key="5">
    <source>
        <dbReference type="ARBA" id="ARBA00022786"/>
    </source>
</evidence>
<dbReference type="InterPro" id="IPR002867">
    <property type="entry name" value="IBR_dom"/>
</dbReference>
<keyword evidence="2" id="KW-0597">Phosphoprotein</keyword>
<dbReference type="GO" id="GO:0005634">
    <property type="term" value="C:nucleus"/>
    <property type="evidence" value="ECO:0007669"/>
    <property type="project" value="TreeGrafter"/>
</dbReference>
<evidence type="ECO:0000313" key="14">
    <source>
        <dbReference type="Proteomes" id="UP000529728"/>
    </source>
</evidence>
<keyword evidence="3" id="KW-0479">Metal-binding</keyword>
<comment type="caution">
    <text evidence="13">The sequence shown here is derived from an EMBL/GenBank/DDBJ whole genome shotgun (WGS) entry which is preliminary data.</text>
</comment>
<feature type="region of interest" description="Disordered" evidence="11">
    <location>
        <begin position="561"/>
        <end position="581"/>
    </location>
</feature>
<feature type="region of interest" description="Disordered" evidence="11">
    <location>
        <begin position="305"/>
        <end position="376"/>
    </location>
</feature>
<feature type="compositionally biased region" description="Basic and acidic residues" evidence="11">
    <location>
        <begin position="331"/>
        <end position="344"/>
    </location>
</feature>
<evidence type="ECO:0000256" key="8">
    <source>
        <dbReference type="ARBA" id="ARBA00023254"/>
    </source>
</evidence>
<keyword evidence="7" id="KW-0832">Ubl conjugation</keyword>
<name>A0A7K4XME9_REGSA</name>
<dbReference type="FunFam" id="1.20.1280.50:FF:000046">
    <property type="entry name" value="F-box protein 43"/>
    <property type="match status" value="1"/>
</dbReference>
<evidence type="ECO:0000256" key="2">
    <source>
        <dbReference type="ARBA" id="ARBA00022553"/>
    </source>
</evidence>